<dbReference type="InterPro" id="IPR001810">
    <property type="entry name" value="F-box_dom"/>
</dbReference>
<dbReference type="PROSITE" id="PS50181">
    <property type="entry name" value="FBOX"/>
    <property type="match status" value="1"/>
</dbReference>
<proteinExistence type="predicted"/>
<dbReference type="Proteomes" id="UP001408789">
    <property type="component" value="Unassembled WGS sequence"/>
</dbReference>
<dbReference type="InterPro" id="IPR032675">
    <property type="entry name" value="LRR_dom_sf"/>
</dbReference>
<sequence length="399" mass="45509">MELIQGTHKASKFEPQDFISNMPENVVTNIMDRLPLQDAVRTSKLSRNWRLKWTMLSQLVFDMNFLNYLLVREDRHNIGSIISRLLLHIKGSITKFVLYINYPASLEDISHWVLFLSRKGIEDLTLRKEFRPQLKLPTHLFSCLELKHLKLVNCCFEPLTSFHGFPNLLSLELDNVQFESERFGELCPALESLKVASPFRNSKVKPAEIGKHANLKTLSLFLCNLENIGSNSIFELVGFLPKLQELHLDFMSCEPTEGDAKRSPLTTFPCIKTLKLSTVDLGNRVMLSYAFEMIRSFSNLQTLEITASERVTVPTPGICFSEVDYNTTGSLQLCSVVFRDLKGSVNEVCLITYLLTCSPVLKKLVIEFRSHLKPGEQLLFAGKLLKLQRAYPAVDIDLY</sequence>
<dbReference type="PANTHER" id="PTHR31639:SF312">
    <property type="entry name" value="CYCLIN-LIKE F-BOX"/>
    <property type="match status" value="1"/>
</dbReference>
<dbReference type="EMBL" id="JBCNJP010000006">
    <property type="protein sequence ID" value="KAK9078029.1"/>
    <property type="molecule type" value="Genomic_DNA"/>
</dbReference>
<evidence type="ECO:0000313" key="2">
    <source>
        <dbReference type="EMBL" id="KAK9078029.1"/>
    </source>
</evidence>
<dbReference type="SMART" id="SM00256">
    <property type="entry name" value="FBOX"/>
    <property type="match status" value="1"/>
</dbReference>
<dbReference type="Gene3D" id="3.80.10.10">
    <property type="entry name" value="Ribonuclease Inhibitor"/>
    <property type="match status" value="1"/>
</dbReference>
<dbReference type="InterPro" id="IPR036047">
    <property type="entry name" value="F-box-like_dom_sf"/>
</dbReference>
<dbReference type="PANTHER" id="PTHR31639">
    <property type="entry name" value="F-BOX PROTEIN-LIKE"/>
    <property type="match status" value="1"/>
</dbReference>
<dbReference type="SUPFAM" id="SSF52047">
    <property type="entry name" value="RNI-like"/>
    <property type="match status" value="1"/>
</dbReference>
<keyword evidence="3" id="KW-1185">Reference proteome</keyword>
<dbReference type="AlphaFoldDB" id="A0AAP0H9B1"/>
<evidence type="ECO:0000313" key="3">
    <source>
        <dbReference type="Proteomes" id="UP001408789"/>
    </source>
</evidence>
<organism evidence="2 3">
    <name type="scientific">Deinandra increscens subsp. villosa</name>
    <dbReference type="NCBI Taxonomy" id="3103831"/>
    <lineage>
        <taxon>Eukaryota</taxon>
        <taxon>Viridiplantae</taxon>
        <taxon>Streptophyta</taxon>
        <taxon>Embryophyta</taxon>
        <taxon>Tracheophyta</taxon>
        <taxon>Spermatophyta</taxon>
        <taxon>Magnoliopsida</taxon>
        <taxon>eudicotyledons</taxon>
        <taxon>Gunneridae</taxon>
        <taxon>Pentapetalae</taxon>
        <taxon>asterids</taxon>
        <taxon>campanulids</taxon>
        <taxon>Asterales</taxon>
        <taxon>Asteraceae</taxon>
        <taxon>Asteroideae</taxon>
        <taxon>Heliantheae alliance</taxon>
        <taxon>Madieae</taxon>
        <taxon>Madiinae</taxon>
        <taxon>Deinandra</taxon>
    </lineage>
</organism>
<feature type="domain" description="F-box" evidence="1">
    <location>
        <begin position="16"/>
        <end position="68"/>
    </location>
</feature>
<reference evidence="2 3" key="1">
    <citation type="submission" date="2024-04" db="EMBL/GenBank/DDBJ databases">
        <title>The reference genome of an endangered Asteraceae, Deinandra increscens subsp. villosa, native to the Central Coast of California.</title>
        <authorList>
            <person name="Guilliams M."/>
            <person name="Hasenstab-Lehman K."/>
            <person name="Meyer R."/>
            <person name="Mcevoy S."/>
        </authorList>
    </citation>
    <scope>NUCLEOTIDE SEQUENCE [LARGE SCALE GENOMIC DNA]</scope>
    <source>
        <tissue evidence="2">Leaf</tissue>
    </source>
</reference>
<name>A0AAP0H9B1_9ASTR</name>
<evidence type="ECO:0000259" key="1">
    <source>
        <dbReference type="PROSITE" id="PS50181"/>
    </source>
</evidence>
<protein>
    <recommendedName>
        <fullName evidence="1">F-box domain-containing protein</fullName>
    </recommendedName>
</protein>
<dbReference type="SUPFAM" id="SSF81383">
    <property type="entry name" value="F-box domain"/>
    <property type="match status" value="1"/>
</dbReference>
<comment type="caution">
    <text evidence="2">The sequence shown here is derived from an EMBL/GenBank/DDBJ whole genome shotgun (WGS) entry which is preliminary data.</text>
</comment>
<dbReference type="Pfam" id="PF00646">
    <property type="entry name" value="F-box"/>
    <property type="match status" value="1"/>
</dbReference>
<dbReference type="InterPro" id="IPR055411">
    <property type="entry name" value="LRR_FXL15/At3g58940/PEG3-like"/>
</dbReference>
<dbReference type="Pfam" id="PF24758">
    <property type="entry name" value="LRR_At5g56370"/>
    <property type="match status" value="1"/>
</dbReference>
<accession>A0AAP0H9B1</accession>
<gene>
    <name evidence="2" type="ORF">SSX86_002086</name>
</gene>